<dbReference type="AlphaFoldDB" id="A0AA40ZSY8"/>
<dbReference type="RefSeq" id="WP_204971361.1">
    <property type="nucleotide sequence ID" value="NZ_JAAZTS010000004.1"/>
</dbReference>
<protein>
    <submittedName>
        <fullName evidence="1">Uncharacterized protein</fullName>
    </submittedName>
</protein>
<proteinExistence type="predicted"/>
<reference evidence="1 2" key="1">
    <citation type="journal article" date="2021" name="Sci. Rep.">
        <title>The distribution of antibiotic resistance genes in chicken gut microbiota commensals.</title>
        <authorList>
            <person name="Juricova H."/>
            <person name="Matiasovicova J."/>
            <person name="Kubasova T."/>
            <person name="Cejkova D."/>
            <person name="Rychlik I."/>
        </authorList>
    </citation>
    <scope>NUCLEOTIDE SEQUENCE [LARGE SCALE GENOMIC DNA]</scope>
    <source>
        <strain evidence="1 2">An421</strain>
    </source>
</reference>
<keyword evidence="2" id="KW-1185">Reference proteome</keyword>
<accession>A0AA40ZSY8</accession>
<evidence type="ECO:0000313" key="2">
    <source>
        <dbReference type="Proteomes" id="UP000698924"/>
    </source>
</evidence>
<comment type="caution">
    <text evidence="1">The sequence shown here is derived from an EMBL/GenBank/DDBJ whole genome shotgun (WGS) entry which is preliminary data.</text>
</comment>
<gene>
    <name evidence="1" type="ORF">H6D15_05365</name>
</gene>
<evidence type="ECO:0000313" key="1">
    <source>
        <dbReference type="EMBL" id="MBM6857037.1"/>
    </source>
</evidence>
<sequence length="334" mass="39657">MATYYGRKYRLLEFRHFFKELLLTIKIALKSKELNKPQAQSPIYIAMIDGQSFHGGMCDRFKGIISLYAYCKYHDIPFRIRYTYPFKLEDYLLPATYDWILKKNEYTDNPKYCRVLYMRGEHLAKRLLKLKTNKQVHYYSNRDCLEHINNAYTNGNKNRRKFRWGELFCELFHPGPVLEERILSIKKELGDNYYAAVFRFQNLLGDFQEYHFKSLNNKDEVEKLIEKCLDSIKNLKAMHKDKALLVTSDSITFLKKAVQIEGVHIIPGTLIHMDGQKNNIPQNSYEIYLKSFIDFYMLSEAQKIYRIGTPYMYPSEFPVYAAKIHNIPFESITI</sequence>
<organism evidence="1 2">
    <name type="scientific">Caecibacteroides pullorum</name>
    <dbReference type="NCBI Taxonomy" id="2725562"/>
    <lineage>
        <taxon>Bacteria</taxon>
        <taxon>Pseudomonadati</taxon>
        <taxon>Bacteroidota</taxon>
        <taxon>Bacteroidia</taxon>
        <taxon>Bacteroidales</taxon>
        <taxon>Bacteroidaceae</taxon>
        <taxon>Caecibacteroides</taxon>
    </lineage>
</organism>
<dbReference type="Proteomes" id="UP000698924">
    <property type="component" value="Unassembled WGS sequence"/>
</dbReference>
<dbReference type="EMBL" id="JACJMO010000004">
    <property type="protein sequence ID" value="MBM6857037.1"/>
    <property type="molecule type" value="Genomic_DNA"/>
</dbReference>
<name>A0AA40ZSY8_9BACT</name>